<feature type="domain" description="Glycosyltransferase 61 catalytic" evidence="9">
    <location>
        <begin position="231"/>
        <end position="425"/>
    </location>
</feature>
<organism evidence="10">
    <name type="scientific">Brachypodium distachyon</name>
    <name type="common">Purple false brome</name>
    <name type="synonym">Trachynia distachya</name>
    <dbReference type="NCBI Taxonomy" id="15368"/>
    <lineage>
        <taxon>Eukaryota</taxon>
        <taxon>Viridiplantae</taxon>
        <taxon>Streptophyta</taxon>
        <taxon>Embryophyta</taxon>
        <taxon>Tracheophyta</taxon>
        <taxon>Spermatophyta</taxon>
        <taxon>Magnoliopsida</taxon>
        <taxon>Liliopsida</taxon>
        <taxon>Poales</taxon>
        <taxon>Poaceae</taxon>
        <taxon>BOP clade</taxon>
        <taxon>Pooideae</taxon>
        <taxon>Stipodae</taxon>
        <taxon>Brachypodieae</taxon>
        <taxon>Brachypodium</taxon>
    </lineage>
</organism>
<dbReference type="PANTHER" id="PTHR20961">
    <property type="entry name" value="GLYCOSYLTRANSFERASE"/>
    <property type="match status" value="1"/>
</dbReference>
<evidence type="ECO:0000313" key="12">
    <source>
        <dbReference type="Proteomes" id="UP000008810"/>
    </source>
</evidence>
<dbReference type="Gramene" id="KQK02433">
    <property type="protein sequence ID" value="KQK02433"/>
    <property type="gene ID" value="BRADI_2g01387v3"/>
</dbReference>
<evidence type="ECO:0000256" key="3">
    <source>
        <dbReference type="ARBA" id="ARBA00022676"/>
    </source>
</evidence>
<feature type="transmembrane region" description="Helical" evidence="8">
    <location>
        <begin position="21"/>
        <end position="40"/>
    </location>
</feature>
<keyword evidence="8" id="KW-1133">Transmembrane helix</keyword>
<feature type="region of interest" description="Disordered" evidence="7">
    <location>
        <begin position="52"/>
        <end position="138"/>
    </location>
</feature>
<evidence type="ECO:0000259" key="9">
    <source>
        <dbReference type="Pfam" id="PF04577"/>
    </source>
</evidence>
<evidence type="ECO:0000256" key="5">
    <source>
        <dbReference type="ARBA" id="ARBA00023034"/>
    </source>
</evidence>
<evidence type="ECO:0000256" key="2">
    <source>
        <dbReference type="ARBA" id="ARBA00004881"/>
    </source>
</evidence>
<comment type="pathway">
    <text evidence="2">Glycan metabolism.</text>
</comment>
<dbReference type="EMBL" id="CM000881">
    <property type="protein sequence ID" value="KQK02433.1"/>
    <property type="molecule type" value="Genomic_DNA"/>
</dbReference>
<dbReference type="FunCoup" id="A0A0Q3JVE2">
    <property type="interactions" value="95"/>
</dbReference>
<evidence type="ECO:0000256" key="6">
    <source>
        <dbReference type="ARBA" id="ARBA00023180"/>
    </source>
</evidence>
<dbReference type="InterPro" id="IPR007657">
    <property type="entry name" value="Glycosyltransferase_61"/>
</dbReference>
<dbReference type="AlphaFoldDB" id="A0A0Q3JVE2"/>
<dbReference type="RefSeq" id="XP_003567616.2">
    <property type="nucleotide sequence ID" value="XM_003567568.4"/>
</dbReference>
<dbReference type="PANTHER" id="PTHR20961:SF28">
    <property type="entry name" value="OS01G0118700 PROTEIN"/>
    <property type="match status" value="1"/>
</dbReference>
<evidence type="ECO:0000313" key="10">
    <source>
        <dbReference type="EMBL" id="KQK02433.1"/>
    </source>
</evidence>
<sequence length="519" mass="56187">MMGGDQGGKMVKSLRGAAQKYLGVGFLLGFFLVLLTYFTVSEQFAIAAPNAIRRSSPGHNTPATPAVAEKTHQLPIVKEEEEPKPKPEEVQEKPPPVVDEEQETHPETEEAPGAGSSTAVPVRSTPDESAPAKKPACDIQGPWASDVCAIDAGVRIQGSARTVLITPPIESGGANPNPQSWQIVAYSRKHQAGMIPITVRELATAAEAPACDVTSEVPAMVFAMGGLTGNYWHDFSDVMIPLYLQASKFQGEVQLVVTNLQPWYAGKYRQILGKLSKYQIIDMDNDKQVRCYPRGSVVGIRMHKEFSIDPEKAPTGHSMPEFTAFLRDVFSLPRAKPTPPAAIVSGEKKPRMMIISRRHPRALVNVAAVKAMAERVGFEVVIGDPPFSQDVGAFAAEVNTADVLLGVHGAGLTNSLFLPTGAVFIQIVPYGKMEHIAETDFGIPAFDMGLHYVAYSAGVEESSLVETLGRGHVAVADPEAVHRSGWDKVAEYYLGRQDVKLDLARFEPVLLKAMATLRE</sequence>
<evidence type="ECO:0000256" key="7">
    <source>
        <dbReference type="SAM" id="MobiDB-lite"/>
    </source>
</evidence>
<dbReference type="InterPro" id="IPR049625">
    <property type="entry name" value="Glyco_transf_61_cat"/>
</dbReference>
<dbReference type="GO" id="GO:0016763">
    <property type="term" value="F:pentosyltransferase activity"/>
    <property type="evidence" value="ECO:0007669"/>
    <property type="project" value="UniProtKB-ARBA"/>
</dbReference>
<evidence type="ECO:0000313" key="11">
    <source>
        <dbReference type="EnsemblPlants" id="KQK02433"/>
    </source>
</evidence>
<comment type="subcellular location">
    <subcellularLocation>
        <location evidence="1">Golgi apparatus membrane</location>
        <topology evidence="1">Single-pass type II membrane protein</topology>
    </subcellularLocation>
</comment>
<dbReference type="GeneID" id="100840722"/>
<feature type="compositionally biased region" description="Basic and acidic residues" evidence="7">
    <location>
        <begin position="69"/>
        <end position="92"/>
    </location>
</feature>
<proteinExistence type="predicted"/>
<dbReference type="GO" id="GO:0000139">
    <property type="term" value="C:Golgi membrane"/>
    <property type="evidence" value="ECO:0007669"/>
    <property type="project" value="UniProtKB-SubCell"/>
</dbReference>
<keyword evidence="4" id="KW-0808">Transferase</keyword>
<evidence type="ECO:0000256" key="4">
    <source>
        <dbReference type="ARBA" id="ARBA00022679"/>
    </source>
</evidence>
<accession>A0A0Q3JVE2</accession>
<dbReference type="EnsemblPlants" id="KQK02433">
    <property type="protein sequence ID" value="KQK02433"/>
    <property type="gene ID" value="BRADI_2g01387v3"/>
</dbReference>
<keyword evidence="12" id="KW-1185">Reference proteome</keyword>
<reference evidence="11" key="3">
    <citation type="submission" date="2018-08" db="UniProtKB">
        <authorList>
            <consortium name="EnsemblPlants"/>
        </authorList>
    </citation>
    <scope>IDENTIFICATION</scope>
    <source>
        <strain evidence="11">cv. Bd21</strain>
    </source>
</reference>
<gene>
    <name evidence="11" type="primary">LOC100840722</name>
    <name evidence="10" type="ORF">BRADI_2g01387v3</name>
</gene>
<keyword evidence="8" id="KW-0472">Membrane</keyword>
<dbReference type="ExpressionAtlas" id="A0A0Q3JVE2">
    <property type="expression patterns" value="baseline"/>
</dbReference>
<keyword evidence="3" id="KW-0328">Glycosyltransferase</keyword>
<keyword evidence="6" id="KW-0325">Glycoprotein</keyword>
<keyword evidence="8" id="KW-0812">Transmembrane</keyword>
<evidence type="ECO:0000256" key="8">
    <source>
        <dbReference type="SAM" id="Phobius"/>
    </source>
</evidence>
<reference evidence="10" key="2">
    <citation type="submission" date="2017-06" db="EMBL/GenBank/DDBJ databases">
        <title>WGS assembly of Brachypodium distachyon.</title>
        <authorList>
            <consortium name="The International Brachypodium Initiative"/>
            <person name="Lucas S."/>
            <person name="Harmon-Smith M."/>
            <person name="Lail K."/>
            <person name="Tice H."/>
            <person name="Grimwood J."/>
            <person name="Bruce D."/>
            <person name="Barry K."/>
            <person name="Shu S."/>
            <person name="Lindquist E."/>
            <person name="Wang M."/>
            <person name="Pitluck S."/>
            <person name="Vogel J.P."/>
            <person name="Garvin D.F."/>
            <person name="Mockler T.C."/>
            <person name="Schmutz J."/>
            <person name="Rokhsar D."/>
            <person name="Bevan M.W."/>
        </authorList>
    </citation>
    <scope>NUCLEOTIDE SEQUENCE</scope>
    <source>
        <strain evidence="10">Bd21</strain>
    </source>
</reference>
<evidence type="ECO:0000256" key="1">
    <source>
        <dbReference type="ARBA" id="ARBA00004323"/>
    </source>
</evidence>
<reference evidence="10 11" key="1">
    <citation type="journal article" date="2010" name="Nature">
        <title>Genome sequencing and analysis of the model grass Brachypodium distachyon.</title>
        <authorList>
            <consortium name="International Brachypodium Initiative"/>
        </authorList>
    </citation>
    <scope>NUCLEOTIDE SEQUENCE [LARGE SCALE GENOMIC DNA]</scope>
    <source>
        <strain evidence="10 11">Bd21</strain>
    </source>
</reference>
<dbReference type="OrthoDB" id="529273at2759"/>
<dbReference type="Pfam" id="PF04577">
    <property type="entry name" value="Glyco_transf_61"/>
    <property type="match status" value="1"/>
</dbReference>
<name>A0A0Q3JVE2_BRADI</name>
<dbReference type="Proteomes" id="UP000008810">
    <property type="component" value="Chromosome 2"/>
</dbReference>
<keyword evidence="5" id="KW-0333">Golgi apparatus</keyword>
<protein>
    <recommendedName>
        <fullName evidence="9">Glycosyltransferase 61 catalytic domain-containing protein</fullName>
    </recommendedName>
</protein>
<dbReference type="GO" id="GO:0016757">
    <property type="term" value="F:glycosyltransferase activity"/>
    <property type="evidence" value="ECO:0000318"/>
    <property type="project" value="GO_Central"/>
</dbReference>
<dbReference type="KEGG" id="bdi:100840722"/>